<dbReference type="EMBL" id="LFWV01000040">
    <property type="protein sequence ID" value="KON31200.1"/>
    <property type="molecule type" value="Genomic_DNA"/>
</dbReference>
<dbReference type="CDD" id="cd04724">
    <property type="entry name" value="Tryptophan_synthase_alpha"/>
    <property type="match status" value="1"/>
</dbReference>
<evidence type="ECO:0000256" key="9">
    <source>
        <dbReference type="HAMAP-Rule" id="MF_00131"/>
    </source>
</evidence>
<dbReference type="PANTHER" id="PTHR43406:SF1">
    <property type="entry name" value="TRYPTOPHAN SYNTHASE ALPHA CHAIN, CHLOROPLASTIC"/>
    <property type="match status" value="1"/>
</dbReference>
<proteinExistence type="inferred from homology"/>
<evidence type="ECO:0000256" key="8">
    <source>
        <dbReference type="ARBA" id="ARBA00049047"/>
    </source>
</evidence>
<dbReference type="PATRIC" id="fig|1685125.3.peg.105"/>
<dbReference type="InterPro" id="IPR002028">
    <property type="entry name" value="Trp_synthase_suA"/>
</dbReference>
<dbReference type="EC" id="4.2.1.20" evidence="9"/>
<dbReference type="InterPro" id="IPR011060">
    <property type="entry name" value="RibuloseP-bd_barrel"/>
</dbReference>
<evidence type="ECO:0000256" key="5">
    <source>
        <dbReference type="ARBA" id="ARBA00022822"/>
    </source>
</evidence>
<evidence type="ECO:0000256" key="3">
    <source>
        <dbReference type="ARBA" id="ARBA00011270"/>
    </source>
</evidence>
<comment type="similarity">
    <text evidence="9 10">Belongs to the TrpA family.</text>
</comment>
<evidence type="ECO:0000256" key="10">
    <source>
        <dbReference type="RuleBase" id="RU003662"/>
    </source>
</evidence>
<evidence type="ECO:0000256" key="7">
    <source>
        <dbReference type="ARBA" id="ARBA00023239"/>
    </source>
</evidence>
<dbReference type="SUPFAM" id="SSF51366">
    <property type="entry name" value="Ribulose-phoshate binding barrel"/>
    <property type="match status" value="1"/>
</dbReference>
<protein>
    <recommendedName>
        <fullName evidence="9">Tryptophan synthase alpha chain</fullName>
        <ecNumber evidence="9">4.2.1.20</ecNumber>
    </recommendedName>
</protein>
<dbReference type="PROSITE" id="PS00167">
    <property type="entry name" value="TRP_SYNTHASE_ALPHA"/>
    <property type="match status" value="1"/>
</dbReference>
<comment type="pathway">
    <text evidence="2 9">Amino-acid biosynthesis; L-tryptophan biosynthesis; L-tryptophan from chorismate: step 5/5.</text>
</comment>
<keyword evidence="7 9" id="KW-0456">Lyase</keyword>
<dbReference type="GO" id="GO:0004834">
    <property type="term" value="F:tryptophan synthase activity"/>
    <property type="evidence" value="ECO:0007669"/>
    <property type="project" value="UniProtKB-UniRule"/>
</dbReference>
<dbReference type="PANTHER" id="PTHR43406">
    <property type="entry name" value="TRYPTOPHAN SYNTHASE, ALPHA CHAIN"/>
    <property type="match status" value="1"/>
</dbReference>
<dbReference type="FunFam" id="3.20.20.70:FF:000037">
    <property type="entry name" value="Tryptophan synthase alpha chain"/>
    <property type="match status" value="1"/>
</dbReference>
<dbReference type="NCBIfam" id="TIGR00262">
    <property type="entry name" value="trpA"/>
    <property type="match status" value="1"/>
</dbReference>
<reference evidence="12" key="1">
    <citation type="submission" date="2015-06" db="EMBL/GenBank/DDBJ databases">
        <title>New insights into the roles of widespread benthic archaea in carbon and nitrogen cycling.</title>
        <authorList>
            <person name="Lazar C.S."/>
            <person name="Baker B.J."/>
            <person name="Seitz K.W."/>
            <person name="Hyde A.S."/>
            <person name="Dick G.J."/>
            <person name="Hinrichs K.-U."/>
            <person name="Teske A.P."/>
        </authorList>
    </citation>
    <scope>NUCLEOTIDE SEQUENCE [LARGE SCALE GENOMIC DNA]</scope>
</reference>
<feature type="active site" description="Proton acceptor" evidence="9">
    <location>
        <position position="60"/>
    </location>
</feature>
<comment type="caution">
    <text evidence="11">The sequence shown here is derived from an EMBL/GenBank/DDBJ whole genome shotgun (WGS) entry which is preliminary data.</text>
</comment>
<sequence>MSDLAKVFQRLKAQGDGALIGYVTGGDPKPEFTPMIAEALIKGGVDILELGIPFSDPIADGPTIQAASVRALEAGTTPQMVLGMGGEVKNKYSLPIVILTYFNPIFRMGVERFFRLAKSFGIDGIVVPDLPVEEAEAYCEAAESWGVDTVFLAAPSTSNERLNRIVECTSGFLYVVSHFGVTGAREALEDSTVQLIQRFLPCTTGRIPLAVGFGVSKPEHAKGIIASGADGVIVGSAFVNIVHKHQSNVEKMLEELELMAGRLKEATKRYM</sequence>
<feature type="active site" description="Proton acceptor" evidence="9">
    <location>
        <position position="49"/>
    </location>
</feature>
<evidence type="ECO:0000256" key="1">
    <source>
        <dbReference type="ARBA" id="ARBA00003365"/>
    </source>
</evidence>
<gene>
    <name evidence="9" type="primary">trpA</name>
    <name evidence="11" type="ORF">AC478_03180</name>
</gene>
<evidence type="ECO:0000313" key="11">
    <source>
        <dbReference type="EMBL" id="KON31200.1"/>
    </source>
</evidence>
<dbReference type="Gene3D" id="3.20.20.70">
    <property type="entry name" value="Aldolase class I"/>
    <property type="match status" value="1"/>
</dbReference>
<dbReference type="InterPro" id="IPR013785">
    <property type="entry name" value="Aldolase_TIM"/>
</dbReference>
<evidence type="ECO:0000256" key="2">
    <source>
        <dbReference type="ARBA" id="ARBA00004733"/>
    </source>
</evidence>
<organism evidence="11 12">
    <name type="scientific">miscellaneous Crenarchaeota group-1 archaeon SG8-32-3</name>
    <dbReference type="NCBI Taxonomy" id="1685125"/>
    <lineage>
        <taxon>Archaea</taxon>
        <taxon>Candidatus Bathyarchaeota</taxon>
        <taxon>MCG-1</taxon>
    </lineage>
</organism>
<keyword evidence="5 9" id="KW-0822">Tryptophan biosynthesis</keyword>
<dbReference type="Pfam" id="PF00290">
    <property type="entry name" value="Trp_syntA"/>
    <property type="match status" value="1"/>
</dbReference>
<dbReference type="HAMAP" id="MF_00131">
    <property type="entry name" value="Trp_synth_alpha"/>
    <property type="match status" value="1"/>
</dbReference>
<dbReference type="Proteomes" id="UP000054016">
    <property type="component" value="Unassembled WGS sequence"/>
</dbReference>
<comment type="catalytic activity">
    <reaction evidence="8 9">
        <text>(1S,2R)-1-C-(indol-3-yl)glycerol 3-phosphate + L-serine = D-glyceraldehyde 3-phosphate + L-tryptophan + H2O</text>
        <dbReference type="Rhea" id="RHEA:10532"/>
        <dbReference type="ChEBI" id="CHEBI:15377"/>
        <dbReference type="ChEBI" id="CHEBI:33384"/>
        <dbReference type="ChEBI" id="CHEBI:57912"/>
        <dbReference type="ChEBI" id="CHEBI:58866"/>
        <dbReference type="ChEBI" id="CHEBI:59776"/>
        <dbReference type="EC" id="4.2.1.20"/>
    </reaction>
</comment>
<evidence type="ECO:0000256" key="4">
    <source>
        <dbReference type="ARBA" id="ARBA00022605"/>
    </source>
</evidence>
<name>A0A0M0BS48_9ARCH</name>
<keyword evidence="4 9" id="KW-0028">Amino-acid biosynthesis</keyword>
<keyword evidence="6 9" id="KW-0057">Aromatic amino acid biosynthesis</keyword>
<comment type="function">
    <text evidence="1 9">The alpha subunit is responsible for the aldol cleavage of indoleglycerol phosphate to indole and glyceraldehyde 3-phosphate.</text>
</comment>
<dbReference type="GO" id="GO:0005829">
    <property type="term" value="C:cytosol"/>
    <property type="evidence" value="ECO:0007669"/>
    <property type="project" value="TreeGrafter"/>
</dbReference>
<evidence type="ECO:0000313" key="12">
    <source>
        <dbReference type="Proteomes" id="UP000054016"/>
    </source>
</evidence>
<dbReference type="AlphaFoldDB" id="A0A0M0BS48"/>
<accession>A0A0M0BS48</accession>
<comment type="subunit">
    <text evidence="3 9">Tetramer of two alpha and two beta chains.</text>
</comment>
<dbReference type="InterPro" id="IPR018204">
    <property type="entry name" value="Trp_synthase_alpha_AS"/>
</dbReference>
<dbReference type="UniPathway" id="UPA00035">
    <property type="reaction ID" value="UER00044"/>
</dbReference>
<evidence type="ECO:0000256" key="6">
    <source>
        <dbReference type="ARBA" id="ARBA00023141"/>
    </source>
</evidence>